<keyword evidence="1 3" id="KW-0863">Zinc-finger</keyword>
<keyword evidence="3" id="KW-0539">Nucleus</keyword>
<evidence type="ECO:0000256" key="2">
    <source>
        <dbReference type="ARBA" id="ARBA00022833"/>
    </source>
</evidence>
<proteinExistence type="inferred from homology"/>
<protein>
    <recommendedName>
        <fullName evidence="3">PHD finger protein ALFIN-LIKE</fullName>
    </recommendedName>
</protein>
<dbReference type="SUPFAM" id="SSF57903">
    <property type="entry name" value="FYVE/PHD zinc finger"/>
    <property type="match status" value="1"/>
</dbReference>
<dbReference type="OrthoDB" id="436852at2759"/>
<keyword evidence="6" id="KW-1185">Reference proteome</keyword>
<evidence type="ECO:0000313" key="6">
    <source>
        <dbReference type="Proteomes" id="UP000652761"/>
    </source>
</evidence>
<feature type="compositionally biased region" description="Acidic residues" evidence="4">
    <location>
        <begin position="62"/>
        <end position="74"/>
    </location>
</feature>
<gene>
    <name evidence="5" type="ORF">Taro_005993</name>
</gene>
<dbReference type="AlphaFoldDB" id="A0A843TUQ9"/>
<dbReference type="GO" id="GO:0006355">
    <property type="term" value="P:regulation of DNA-templated transcription"/>
    <property type="evidence" value="ECO:0007669"/>
    <property type="project" value="UniProtKB-UniRule"/>
</dbReference>
<dbReference type="InterPro" id="IPR045104">
    <property type="entry name" value="Alfin"/>
</dbReference>
<feature type="region of interest" description="Disordered" evidence="4">
    <location>
        <begin position="1"/>
        <end position="75"/>
    </location>
</feature>
<keyword evidence="2 3" id="KW-0862">Zinc</keyword>
<reference evidence="5" key="1">
    <citation type="submission" date="2017-07" db="EMBL/GenBank/DDBJ databases">
        <title>Taro Niue Genome Assembly and Annotation.</title>
        <authorList>
            <person name="Atibalentja N."/>
            <person name="Keating K."/>
            <person name="Fields C.J."/>
        </authorList>
    </citation>
    <scope>NUCLEOTIDE SEQUENCE</scope>
    <source>
        <strain evidence="5">Niue_2</strain>
        <tissue evidence="5">Leaf</tissue>
    </source>
</reference>
<evidence type="ECO:0000313" key="5">
    <source>
        <dbReference type="EMBL" id="MQL73657.1"/>
    </source>
</evidence>
<dbReference type="PANTHER" id="PTHR12321">
    <property type="entry name" value="CPG BINDING PROTEIN"/>
    <property type="match status" value="1"/>
</dbReference>
<comment type="caution">
    <text evidence="5">The sequence shown here is derived from an EMBL/GenBank/DDBJ whole genome shotgun (WGS) entry which is preliminary data.</text>
</comment>
<keyword evidence="3" id="KW-0804">Transcription</keyword>
<evidence type="ECO:0000256" key="4">
    <source>
        <dbReference type="SAM" id="MobiDB-lite"/>
    </source>
</evidence>
<sequence length="126" mass="14267">MDLVRSNEPGGFLLPTGLPAGSSGGPRWRGQTRWGPADLTDSGPQRPPESQPQYLKVIQPKEDEEGLDEEEGEERGETLCGACGENYGSDEFWICCDMCEKWFHGKWMAFVNCVKSQIRWQEEERI</sequence>
<comment type="domain">
    <text evidence="3">The PHD-type zinc finger mediates the binding to H3K4me3.</text>
</comment>
<dbReference type="GO" id="GO:0008270">
    <property type="term" value="F:zinc ion binding"/>
    <property type="evidence" value="ECO:0007669"/>
    <property type="project" value="UniProtKB-KW"/>
</dbReference>
<keyword evidence="3" id="KW-0156">Chromatin regulator</keyword>
<dbReference type="Proteomes" id="UP000652761">
    <property type="component" value="Unassembled WGS sequence"/>
</dbReference>
<name>A0A843TUQ9_COLES</name>
<dbReference type="GO" id="GO:0005634">
    <property type="term" value="C:nucleus"/>
    <property type="evidence" value="ECO:0007669"/>
    <property type="project" value="UniProtKB-SubCell"/>
</dbReference>
<keyword evidence="3" id="KW-0479">Metal-binding</keyword>
<dbReference type="InterPro" id="IPR011011">
    <property type="entry name" value="Znf_FYVE_PHD"/>
</dbReference>
<dbReference type="InterPro" id="IPR013083">
    <property type="entry name" value="Znf_RING/FYVE/PHD"/>
</dbReference>
<dbReference type="PANTHER" id="PTHR12321:SF98">
    <property type="entry name" value="PHD FINGER PROTEIN ALFIN-LIKE 5"/>
    <property type="match status" value="1"/>
</dbReference>
<comment type="function">
    <text evidence="3">Histone-binding component that specifically recognizes H3 tails trimethylated on 'Lys-4' (H3K4me3), which mark transcription start sites of virtually all active genes.</text>
</comment>
<comment type="subcellular location">
    <subcellularLocation>
        <location evidence="3">Nucleus</location>
    </subcellularLocation>
</comment>
<dbReference type="GO" id="GO:0000976">
    <property type="term" value="F:transcription cis-regulatory region binding"/>
    <property type="evidence" value="ECO:0007669"/>
    <property type="project" value="TreeGrafter"/>
</dbReference>
<organism evidence="5 6">
    <name type="scientific">Colocasia esculenta</name>
    <name type="common">Wild taro</name>
    <name type="synonym">Arum esculentum</name>
    <dbReference type="NCBI Taxonomy" id="4460"/>
    <lineage>
        <taxon>Eukaryota</taxon>
        <taxon>Viridiplantae</taxon>
        <taxon>Streptophyta</taxon>
        <taxon>Embryophyta</taxon>
        <taxon>Tracheophyta</taxon>
        <taxon>Spermatophyta</taxon>
        <taxon>Magnoliopsida</taxon>
        <taxon>Liliopsida</taxon>
        <taxon>Araceae</taxon>
        <taxon>Aroideae</taxon>
        <taxon>Colocasieae</taxon>
        <taxon>Colocasia</taxon>
    </lineage>
</organism>
<keyword evidence="3" id="KW-0805">Transcription regulation</keyword>
<accession>A0A843TUQ9</accession>
<dbReference type="EMBL" id="NMUH01000176">
    <property type="protein sequence ID" value="MQL73657.1"/>
    <property type="molecule type" value="Genomic_DNA"/>
</dbReference>
<dbReference type="GO" id="GO:0003712">
    <property type="term" value="F:transcription coregulator activity"/>
    <property type="evidence" value="ECO:0007669"/>
    <property type="project" value="TreeGrafter"/>
</dbReference>
<comment type="similarity">
    <text evidence="3">Belongs to the Alfin family.</text>
</comment>
<dbReference type="GO" id="GO:0006325">
    <property type="term" value="P:chromatin organization"/>
    <property type="evidence" value="ECO:0007669"/>
    <property type="project" value="UniProtKB-UniRule"/>
</dbReference>
<dbReference type="Gene3D" id="3.30.40.10">
    <property type="entry name" value="Zinc/RING finger domain, C3HC4 (zinc finger)"/>
    <property type="match status" value="1"/>
</dbReference>
<comment type="subunit">
    <text evidence="3">Interacts with H3K4me3 and to a lesser extent with H3K4me2.</text>
</comment>
<evidence type="ECO:0000256" key="1">
    <source>
        <dbReference type="ARBA" id="ARBA00022771"/>
    </source>
</evidence>
<evidence type="ECO:0000256" key="3">
    <source>
        <dbReference type="RuleBase" id="RU369089"/>
    </source>
</evidence>
<dbReference type="GO" id="GO:0042393">
    <property type="term" value="F:histone binding"/>
    <property type="evidence" value="ECO:0007669"/>
    <property type="project" value="UniProtKB-UniRule"/>
</dbReference>